<dbReference type="AlphaFoldDB" id="A0AAX4J8F3"/>
<proteinExistence type="predicted"/>
<evidence type="ECO:0000313" key="3">
    <source>
        <dbReference type="Proteomes" id="UP001334084"/>
    </source>
</evidence>
<organism evidence="2 3">
    <name type="scientific">Vairimorpha necatrix</name>
    <dbReference type="NCBI Taxonomy" id="6039"/>
    <lineage>
        <taxon>Eukaryota</taxon>
        <taxon>Fungi</taxon>
        <taxon>Fungi incertae sedis</taxon>
        <taxon>Microsporidia</taxon>
        <taxon>Nosematidae</taxon>
        <taxon>Vairimorpha</taxon>
    </lineage>
</organism>
<reference evidence="2" key="1">
    <citation type="journal article" date="2024" name="BMC Genomics">
        <title>Functional annotation of a divergent genome using sequence and structure-based similarity.</title>
        <authorList>
            <person name="Svedberg D."/>
            <person name="Winiger R.R."/>
            <person name="Berg A."/>
            <person name="Sharma H."/>
            <person name="Tellgren-Roth C."/>
            <person name="Debrunner-Vossbrinck B.A."/>
            <person name="Vossbrinck C.R."/>
            <person name="Barandun J."/>
        </authorList>
    </citation>
    <scope>NUCLEOTIDE SEQUENCE</scope>
    <source>
        <strain evidence="2">Illinois isolate</strain>
    </source>
</reference>
<dbReference type="RefSeq" id="XP_065328409.1">
    <property type="nucleotide sequence ID" value="XM_065472337.1"/>
</dbReference>
<dbReference type="EMBL" id="CP142726">
    <property type="protein sequence ID" value="WUR02264.1"/>
    <property type="molecule type" value="Genomic_DNA"/>
</dbReference>
<gene>
    <name evidence="2" type="ORF">VNE69_01203</name>
</gene>
<name>A0AAX4J8F3_9MICR</name>
<sequence>MLHNILFVICIILGNNTNRIWRGWENRPECELDKLEKNSRVKLISSNPRYSPYKKSNKSKTNEFKNNLLPEQMNELREFVSDLKHFKNTNYDNMGNIELYNRRIERFDNLLTEWEKKEIIIPKTTIKIKYKGGKNKEFIRNKRMMNIWSSDYRKILNEYIPKIRTEIENSLMQKTSKQSNINNINRILRAMRYFNSLMPKYKNYKYNYDALVHYYTLISIRLPYLFDHFDLCGRFIDLYENIIEQYILDVGFTNNMTITLFEMSIRASSIIKTRDLYATRTQEMITLLGIFKNK</sequence>
<dbReference type="GeneID" id="90540067"/>
<protein>
    <submittedName>
        <fullName evidence="2">Uncharacterized protein</fullName>
    </submittedName>
</protein>
<keyword evidence="1" id="KW-0732">Signal</keyword>
<dbReference type="Proteomes" id="UP001334084">
    <property type="component" value="Chromosome 1"/>
</dbReference>
<feature type="signal peptide" evidence="1">
    <location>
        <begin position="1"/>
        <end position="17"/>
    </location>
</feature>
<keyword evidence="3" id="KW-1185">Reference proteome</keyword>
<evidence type="ECO:0000256" key="1">
    <source>
        <dbReference type="SAM" id="SignalP"/>
    </source>
</evidence>
<accession>A0AAX4J8F3</accession>
<feature type="chain" id="PRO_5043926450" evidence="1">
    <location>
        <begin position="18"/>
        <end position="294"/>
    </location>
</feature>
<evidence type="ECO:0000313" key="2">
    <source>
        <dbReference type="EMBL" id="WUR02264.1"/>
    </source>
</evidence>
<dbReference type="KEGG" id="vnx:VNE69_01203"/>